<dbReference type="InterPro" id="IPR020846">
    <property type="entry name" value="MFS_dom"/>
</dbReference>
<feature type="transmembrane region" description="Helical" evidence="6">
    <location>
        <begin position="362"/>
        <end position="382"/>
    </location>
</feature>
<dbReference type="InterPro" id="IPR011701">
    <property type="entry name" value="MFS"/>
</dbReference>
<accession>A0A382ERL9</accession>
<feature type="transmembrane region" description="Helical" evidence="6">
    <location>
        <begin position="44"/>
        <end position="62"/>
    </location>
</feature>
<dbReference type="PANTHER" id="PTHR43124">
    <property type="entry name" value="PURINE EFFLUX PUMP PBUE"/>
    <property type="match status" value="1"/>
</dbReference>
<feature type="domain" description="Major facilitator superfamily (MFS) profile" evidence="7">
    <location>
        <begin position="1"/>
        <end position="388"/>
    </location>
</feature>
<keyword evidence="5 6" id="KW-0472">Membrane</keyword>
<evidence type="ECO:0000256" key="5">
    <source>
        <dbReference type="ARBA" id="ARBA00023136"/>
    </source>
</evidence>
<evidence type="ECO:0000256" key="1">
    <source>
        <dbReference type="ARBA" id="ARBA00004651"/>
    </source>
</evidence>
<dbReference type="GO" id="GO:0005886">
    <property type="term" value="C:plasma membrane"/>
    <property type="evidence" value="ECO:0007669"/>
    <property type="project" value="UniProtKB-SubCell"/>
</dbReference>
<feature type="transmembrane region" description="Helical" evidence="6">
    <location>
        <begin position="7"/>
        <end position="32"/>
    </location>
</feature>
<name>A0A382ERL9_9ZZZZ</name>
<keyword evidence="2" id="KW-1003">Cell membrane</keyword>
<feature type="transmembrane region" description="Helical" evidence="6">
    <location>
        <begin position="162"/>
        <end position="182"/>
    </location>
</feature>
<dbReference type="AlphaFoldDB" id="A0A382ERL9"/>
<feature type="transmembrane region" description="Helical" evidence="6">
    <location>
        <begin position="97"/>
        <end position="120"/>
    </location>
</feature>
<dbReference type="InterPro" id="IPR036259">
    <property type="entry name" value="MFS_trans_sf"/>
</dbReference>
<evidence type="ECO:0000256" key="6">
    <source>
        <dbReference type="SAM" id="Phobius"/>
    </source>
</evidence>
<evidence type="ECO:0000256" key="3">
    <source>
        <dbReference type="ARBA" id="ARBA00022692"/>
    </source>
</evidence>
<evidence type="ECO:0000259" key="7">
    <source>
        <dbReference type="PROSITE" id="PS50850"/>
    </source>
</evidence>
<feature type="transmembrane region" description="Helical" evidence="6">
    <location>
        <begin position="248"/>
        <end position="265"/>
    </location>
</feature>
<feature type="transmembrane region" description="Helical" evidence="6">
    <location>
        <begin position="132"/>
        <end position="156"/>
    </location>
</feature>
<comment type="subcellular location">
    <subcellularLocation>
        <location evidence="1">Cell membrane</location>
        <topology evidence="1">Multi-pass membrane protein</topology>
    </subcellularLocation>
</comment>
<feature type="transmembrane region" description="Helical" evidence="6">
    <location>
        <begin position="277"/>
        <end position="294"/>
    </location>
</feature>
<dbReference type="PANTHER" id="PTHR43124:SF3">
    <property type="entry name" value="CHLORAMPHENICOL EFFLUX PUMP RV0191"/>
    <property type="match status" value="1"/>
</dbReference>
<dbReference type="SUPFAM" id="SSF103473">
    <property type="entry name" value="MFS general substrate transporter"/>
    <property type="match status" value="1"/>
</dbReference>
<dbReference type="EMBL" id="UINC01046000">
    <property type="protein sequence ID" value="SVB53446.1"/>
    <property type="molecule type" value="Genomic_DNA"/>
</dbReference>
<evidence type="ECO:0000256" key="2">
    <source>
        <dbReference type="ARBA" id="ARBA00022475"/>
    </source>
</evidence>
<gene>
    <name evidence="8" type="ORF">METZ01_LOCUS206300</name>
</gene>
<dbReference type="PROSITE" id="PS50850">
    <property type="entry name" value="MFS"/>
    <property type="match status" value="1"/>
</dbReference>
<proteinExistence type="predicted"/>
<dbReference type="GO" id="GO:0022857">
    <property type="term" value="F:transmembrane transporter activity"/>
    <property type="evidence" value="ECO:0007669"/>
    <property type="project" value="InterPro"/>
</dbReference>
<feature type="transmembrane region" description="Helical" evidence="6">
    <location>
        <begin position="300"/>
        <end position="321"/>
    </location>
</feature>
<reference evidence="8" key="1">
    <citation type="submission" date="2018-05" db="EMBL/GenBank/DDBJ databases">
        <authorList>
            <person name="Lanie J.A."/>
            <person name="Ng W.-L."/>
            <person name="Kazmierczak K.M."/>
            <person name="Andrzejewski T.M."/>
            <person name="Davidsen T.M."/>
            <person name="Wayne K.J."/>
            <person name="Tettelin H."/>
            <person name="Glass J.I."/>
            <person name="Rusch D."/>
            <person name="Podicherti R."/>
            <person name="Tsui H.-C.T."/>
            <person name="Winkler M.E."/>
        </authorList>
    </citation>
    <scope>NUCLEOTIDE SEQUENCE</scope>
</reference>
<keyword evidence="3 6" id="KW-0812">Transmembrane</keyword>
<feature type="transmembrane region" description="Helical" evidence="6">
    <location>
        <begin position="333"/>
        <end position="356"/>
    </location>
</feature>
<protein>
    <recommendedName>
        <fullName evidence="7">Major facilitator superfamily (MFS) profile domain-containing protein</fullName>
    </recommendedName>
</protein>
<feature type="transmembrane region" description="Helical" evidence="6">
    <location>
        <begin position="74"/>
        <end position="91"/>
    </location>
</feature>
<feature type="transmembrane region" description="Helical" evidence="6">
    <location>
        <begin position="203"/>
        <end position="228"/>
    </location>
</feature>
<organism evidence="8">
    <name type="scientific">marine metagenome</name>
    <dbReference type="NCBI Taxonomy" id="408172"/>
    <lineage>
        <taxon>unclassified sequences</taxon>
        <taxon>metagenomes</taxon>
        <taxon>ecological metagenomes</taxon>
    </lineage>
</organism>
<evidence type="ECO:0000313" key="8">
    <source>
        <dbReference type="EMBL" id="SVB53446.1"/>
    </source>
</evidence>
<dbReference type="Gene3D" id="1.20.1250.20">
    <property type="entry name" value="MFS general substrate transporter like domains"/>
    <property type="match status" value="1"/>
</dbReference>
<sequence length="390" mass="41788">MTRFEKIILSITGGSHLSVHALMLALPSLLPVIRNEFDVGLDTLGFVVTVSAFMFGLGAIPAGWAEKRLGGRQLLLIYQVGSSISALLVALSGSFQVMVIGLGLMGFFCSIYHPAGLTLISHRVKSLTRGMAIHGIFGSTGSAIGPLLATTLAALISWRSAYAFLGIFNGLLAIGTFITIPYRKRSNIPEKEFANHEVKTNKPALILYFLTNAFMGMAYYGFTTFMPIHFAENTNSILPSLTANMKAGIFPTMVFIAGIGGQLVGARIGERFHKPTALMFIIMANIPFLLLMGYTSDLLLIISGIMLGVAYFSNQPIGNTLIARFTHSQNRGLGYGISFFLSFGIGSFAAGFSGVIAENMGVAAVFPAMGILLFPSVIFAFFMRRAAGSS</sequence>
<dbReference type="InterPro" id="IPR050189">
    <property type="entry name" value="MFS_Efflux_Transporters"/>
</dbReference>
<keyword evidence="4 6" id="KW-1133">Transmembrane helix</keyword>
<evidence type="ECO:0000256" key="4">
    <source>
        <dbReference type="ARBA" id="ARBA00022989"/>
    </source>
</evidence>
<dbReference type="Pfam" id="PF07690">
    <property type="entry name" value="MFS_1"/>
    <property type="match status" value="2"/>
</dbReference>